<protein>
    <recommendedName>
        <fullName evidence="9">Methicillin resistance protein</fullName>
    </recommendedName>
</protein>
<keyword evidence="3" id="KW-0133">Cell shape</keyword>
<dbReference type="AlphaFoldDB" id="A0A2M6WPD0"/>
<accession>A0A2M6WPD0</accession>
<keyword evidence="2" id="KW-0808">Transferase</keyword>
<comment type="similarity">
    <text evidence="1">Belongs to the FemABX family.</text>
</comment>
<organism evidence="7 8">
    <name type="scientific">Candidatus Falkowbacteria bacterium CG10_big_fil_rev_8_21_14_0_10_38_22</name>
    <dbReference type="NCBI Taxonomy" id="1974564"/>
    <lineage>
        <taxon>Bacteria</taxon>
        <taxon>Candidatus Falkowiibacteriota</taxon>
    </lineage>
</organism>
<evidence type="ECO:0000256" key="3">
    <source>
        <dbReference type="ARBA" id="ARBA00022960"/>
    </source>
</evidence>
<dbReference type="PANTHER" id="PTHR36174">
    <property type="entry name" value="LIPID II:GLYCINE GLYCYLTRANSFERASE"/>
    <property type="match status" value="1"/>
</dbReference>
<evidence type="ECO:0000313" key="8">
    <source>
        <dbReference type="Proteomes" id="UP000228964"/>
    </source>
</evidence>
<name>A0A2M6WPD0_9BACT</name>
<dbReference type="EMBL" id="PFAO01000074">
    <property type="protein sequence ID" value="PIT94655.1"/>
    <property type="molecule type" value="Genomic_DNA"/>
</dbReference>
<reference evidence="8" key="1">
    <citation type="submission" date="2017-09" db="EMBL/GenBank/DDBJ databases">
        <title>Depth-based differentiation of microbial function through sediment-hosted aquifers and enrichment of novel symbionts in the deep terrestrial subsurface.</title>
        <authorList>
            <person name="Probst A.J."/>
            <person name="Ladd B."/>
            <person name="Jarett J.K."/>
            <person name="Geller-Mcgrath D.E."/>
            <person name="Sieber C.M.K."/>
            <person name="Emerson J.B."/>
            <person name="Anantharaman K."/>
            <person name="Thomas B.C."/>
            <person name="Malmstrom R."/>
            <person name="Stieglmeier M."/>
            <person name="Klingl A."/>
            <person name="Woyke T."/>
            <person name="Ryan C.M."/>
            <person name="Banfield J.F."/>
        </authorList>
    </citation>
    <scope>NUCLEOTIDE SEQUENCE [LARGE SCALE GENOMIC DNA]</scope>
</reference>
<comment type="caution">
    <text evidence="7">The sequence shown here is derived from an EMBL/GenBank/DDBJ whole genome shotgun (WGS) entry which is preliminary data.</text>
</comment>
<keyword evidence="4" id="KW-0573">Peptidoglycan synthesis</keyword>
<dbReference type="GO" id="GO:0071555">
    <property type="term" value="P:cell wall organization"/>
    <property type="evidence" value="ECO:0007669"/>
    <property type="project" value="UniProtKB-KW"/>
</dbReference>
<dbReference type="Gene3D" id="3.40.630.30">
    <property type="match status" value="2"/>
</dbReference>
<dbReference type="GO" id="GO:0016755">
    <property type="term" value="F:aminoacyltransferase activity"/>
    <property type="evidence" value="ECO:0007669"/>
    <property type="project" value="InterPro"/>
</dbReference>
<evidence type="ECO:0000256" key="5">
    <source>
        <dbReference type="ARBA" id="ARBA00023315"/>
    </source>
</evidence>
<dbReference type="InterPro" id="IPR003447">
    <property type="entry name" value="FEMABX"/>
</dbReference>
<sequence length="340" mass="39646">MALEIKPIESRNEWDNFETKYAPHSFLQSWEWGEAQQTLGSKIYRLGIYKNNQLAGIAFVYEIKAKRGNFLFCPHGPLINWDDQKQFYALVDWLKNLAKKENLDFVRLSPLAKNSAEIKKLFITISFRSAPIHMMHPELAWLLNITASEEQLLANMEKRTRYSIKKAQKDGVIIKTSINPQDLAIFYQIYQTTAQRQSFVPFSEDYIKKEFEIFSKENKILLYLAEYNKEIIAAAMIIFTNNSGFYHHGASTKKYPHITAAELIQWQAICEAKNRGLKLYNFWGIAPATGKNHPWSGLTMFKKGFGGFSEEYLHAQDLPLNKKYWINYLVEKIRTIKRGY</sequence>
<dbReference type="InterPro" id="IPR016181">
    <property type="entry name" value="Acyl_CoA_acyltransferase"/>
</dbReference>
<evidence type="ECO:0000256" key="2">
    <source>
        <dbReference type="ARBA" id="ARBA00022679"/>
    </source>
</evidence>
<dbReference type="PROSITE" id="PS51191">
    <property type="entry name" value="FEMABX"/>
    <property type="match status" value="1"/>
</dbReference>
<evidence type="ECO:0000256" key="1">
    <source>
        <dbReference type="ARBA" id="ARBA00009943"/>
    </source>
</evidence>
<evidence type="ECO:0008006" key="9">
    <source>
        <dbReference type="Google" id="ProtNLM"/>
    </source>
</evidence>
<dbReference type="Proteomes" id="UP000228964">
    <property type="component" value="Unassembled WGS sequence"/>
</dbReference>
<evidence type="ECO:0000256" key="6">
    <source>
        <dbReference type="ARBA" id="ARBA00023316"/>
    </source>
</evidence>
<dbReference type="PANTHER" id="PTHR36174:SF1">
    <property type="entry name" value="LIPID II:GLYCINE GLYCYLTRANSFERASE"/>
    <property type="match status" value="1"/>
</dbReference>
<keyword evidence="5" id="KW-0012">Acyltransferase</keyword>
<proteinExistence type="inferred from homology"/>
<dbReference type="Pfam" id="PF02388">
    <property type="entry name" value="FemAB"/>
    <property type="match status" value="1"/>
</dbReference>
<dbReference type="GO" id="GO:0008360">
    <property type="term" value="P:regulation of cell shape"/>
    <property type="evidence" value="ECO:0007669"/>
    <property type="project" value="UniProtKB-KW"/>
</dbReference>
<dbReference type="SUPFAM" id="SSF55729">
    <property type="entry name" value="Acyl-CoA N-acyltransferases (Nat)"/>
    <property type="match status" value="2"/>
</dbReference>
<dbReference type="GO" id="GO:0009252">
    <property type="term" value="P:peptidoglycan biosynthetic process"/>
    <property type="evidence" value="ECO:0007669"/>
    <property type="project" value="UniProtKB-KW"/>
</dbReference>
<evidence type="ECO:0000313" key="7">
    <source>
        <dbReference type="EMBL" id="PIT94655.1"/>
    </source>
</evidence>
<gene>
    <name evidence="7" type="ORF">COT96_03015</name>
</gene>
<dbReference type="InterPro" id="IPR050644">
    <property type="entry name" value="PG_Glycine_Bridge_Synth"/>
</dbReference>
<evidence type="ECO:0000256" key="4">
    <source>
        <dbReference type="ARBA" id="ARBA00022984"/>
    </source>
</evidence>
<keyword evidence="6" id="KW-0961">Cell wall biogenesis/degradation</keyword>